<evidence type="ECO:0000256" key="8">
    <source>
        <dbReference type="PROSITE-ProRule" id="PRU00146"/>
    </source>
</evidence>
<evidence type="ECO:0000256" key="5">
    <source>
        <dbReference type="ARBA" id="ARBA00022833"/>
    </source>
</evidence>
<comment type="domain">
    <text evidence="9">The PHD-type zinc finger mediates the binding to H3K4me3.</text>
</comment>
<evidence type="ECO:0000256" key="7">
    <source>
        <dbReference type="ARBA" id="ARBA00023242"/>
    </source>
</evidence>
<dbReference type="EMBL" id="CP015060">
    <property type="protein sequence ID" value="QGN17801.1"/>
    <property type="molecule type" value="Genomic_DNA"/>
</dbReference>
<comment type="subcellular location">
    <subcellularLocation>
        <location evidence="1 9">Nucleus</location>
    </subcellularLocation>
</comment>
<dbReference type="Pfam" id="PF12998">
    <property type="entry name" value="ING"/>
    <property type="match status" value="1"/>
</dbReference>
<evidence type="ECO:0000256" key="6">
    <source>
        <dbReference type="ARBA" id="ARBA00022853"/>
    </source>
</evidence>
<feature type="compositionally biased region" description="Low complexity" evidence="10">
    <location>
        <begin position="224"/>
        <end position="257"/>
    </location>
</feature>
<comment type="function">
    <text evidence="9">Component of an histone acetyltransferase complex.</text>
</comment>
<proteinExistence type="inferred from homology"/>
<dbReference type="InterPro" id="IPR059153">
    <property type="entry name" value="NSD_PHD-1st"/>
</dbReference>
<dbReference type="InterPro" id="IPR019786">
    <property type="entry name" value="Zinc_finger_PHD-type_CS"/>
</dbReference>
<dbReference type="SMART" id="SM00249">
    <property type="entry name" value="PHD"/>
    <property type="match status" value="1"/>
</dbReference>
<dbReference type="Pfam" id="PF23011">
    <property type="entry name" value="PHD-1st_NSD"/>
    <property type="match status" value="1"/>
</dbReference>
<keyword evidence="4 8" id="KW-0863">Zinc-finger</keyword>
<dbReference type="CDD" id="cd17016">
    <property type="entry name" value="ING_Pho23p_like"/>
    <property type="match status" value="1"/>
</dbReference>
<evidence type="ECO:0000259" key="11">
    <source>
        <dbReference type="PROSITE" id="PS50016"/>
    </source>
</evidence>
<evidence type="ECO:0000256" key="9">
    <source>
        <dbReference type="RuleBase" id="RU361213"/>
    </source>
</evidence>
<sequence>MSVPANLYPGLNDISDVLEELPLEVSRYMTLLYEIDAKCVNIIPELNKCIQGFLDGRNVDDDKKVPLRVINQWFQELIPSLEEKMHVSSIAYDSLERLTDRLELAYEVALSNQEIPEKLRLGNDNHPAMHLHRELMAKVDSNAMTKSQQALKSESRREAMAAKRTTAQSSNTVPAAVSSGSNSSNSNSTANNSSNTNSNNNNNNNNSNNNNGASGRTAGGAGPGSNAPNSLGTTTNTTNGHNSGYTTTAGSRATGSTPQQSQIHPNHTIAGDDQHSTTTTTTKKRRNNNGSATTTANGTNNGASASASANASAAADSAAAAIATTGVGAQRRGKKRAQTTTVTAPKYQNRPKTNEYGEALYCYCNQVAYGEMVGCDGENCQLEWFHLPCIGLETLPKGKWYCNDCLKKQ</sequence>
<feature type="domain" description="PHD-type" evidence="11">
    <location>
        <begin position="359"/>
        <end position="408"/>
    </location>
</feature>
<reference evidence="12 13" key="1">
    <citation type="submission" date="2016-03" db="EMBL/GenBank/DDBJ databases">
        <title>How can Kluyveromyces marxianus grow so fast - potential evolutionary course in Saccharomyces Complex revealed by comparative genomics.</title>
        <authorList>
            <person name="Mo W."/>
            <person name="Lu W."/>
            <person name="Yang X."/>
            <person name="Qi J."/>
            <person name="Lv H."/>
        </authorList>
    </citation>
    <scope>NUCLEOTIDE SEQUENCE [LARGE SCALE GENOMIC DNA]</scope>
    <source>
        <strain evidence="12 13">FIM1</strain>
    </source>
</reference>
<keyword evidence="5 9" id="KW-0862">Zinc</keyword>
<dbReference type="PROSITE" id="PS01359">
    <property type="entry name" value="ZF_PHD_1"/>
    <property type="match status" value="1"/>
</dbReference>
<feature type="compositionally biased region" description="Low complexity" evidence="10">
    <location>
        <begin position="288"/>
        <end position="306"/>
    </location>
</feature>
<organism evidence="12 13">
    <name type="scientific">Kluyveromyces marxianus</name>
    <name type="common">Yeast</name>
    <name type="synonym">Candida kefyr</name>
    <dbReference type="NCBI Taxonomy" id="4911"/>
    <lineage>
        <taxon>Eukaryota</taxon>
        <taxon>Fungi</taxon>
        <taxon>Dikarya</taxon>
        <taxon>Ascomycota</taxon>
        <taxon>Saccharomycotina</taxon>
        <taxon>Saccharomycetes</taxon>
        <taxon>Saccharomycetales</taxon>
        <taxon>Saccharomycetaceae</taxon>
        <taxon>Kluyveromyces</taxon>
    </lineage>
</organism>
<dbReference type="SMART" id="SM01408">
    <property type="entry name" value="ING"/>
    <property type="match status" value="1"/>
</dbReference>
<dbReference type="Gene3D" id="6.10.140.1740">
    <property type="match status" value="1"/>
</dbReference>
<dbReference type="InterPro" id="IPR028651">
    <property type="entry name" value="ING_fam"/>
</dbReference>
<comment type="subunit">
    <text evidence="9">Component of an histone acetyltransferase complex. Interacts with H3K4me3 and to a lesser extent with H3K4me2.</text>
</comment>
<dbReference type="PANTHER" id="PTHR10333:SF42">
    <property type="entry name" value="INHIBITOR OF GROWTH PROTEIN 5"/>
    <property type="match status" value="1"/>
</dbReference>
<dbReference type="Proteomes" id="UP000422736">
    <property type="component" value="Chromosome 8"/>
</dbReference>
<evidence type="ECO:0000313" key="13">
    <source>
        <dbReference type="Proteomes" id="UP000422736"/>
    </source>
</evidence>
<evidence type="ECO:0000256" key="10">
    <source>
        <dbReference type="SAM" id="MobiDB-lite"/>
    </source>
</evidence>
<dbReference type="SUPFAM" id="SSF57903">
    <property type="entry name" value="FYVE/PHD zinc finger"/>
    <property type="match status" value="1"/>
</dbReference>
<name>A0ABX6F018_KLUMA</name>
<feature type="compositionally biased region" description="Low complexity" evidence="10">
    <location>
        <begin position="178"/>
        <end position="216"/>
    </location>
</feature>
<keyword evidence="6 9" id="KW-0156">Chromatin regulator</keyword>
<evidence type="ECO:0000313" key="12">
    <source>
        <dbReference type="EMBL" id="QGN17801.1"/>
    </source>
</evidence>
<evidence type="ECO:0000256" key="3">
    <source>
        <dbReference type="ARBA" id="ARBA00022723"/>
    </source>
</evidence>
<evidence type="ECO:0000256" key="4">
    <source>
        <dbReference type="ARBA" id="ARBA00022771"/>
    </source>
</evidence>
<dbReference type="InterPro" id="IPR013083">
    <property type="entry name" value="Znf_RING/FYVE/PHD"/>
</dbReference>
<dbReference type="InterPro" id="IPR024610">
    <property type="entry name" value="ING_N_histone-binding"/>
</dbReference>
<accession>A0ABX6F018</accession>
<keyword evidence="13" id="KW-1185">Reference proteome</keyword>
<dbReference type="PROSITE" id="PS50016">
    <property type="entry name" value="ZF_PHD_2"/>
    <property type="match status" value="1"/>
</dbReference>
<dbReference type="InterPro" id="IPR001965">
    <property type="entry name" value="Znf_PHD"/>
</dbReference>
<dbReference type="CDD" id="cd15505">
    <property type="entry name" value="PHD_ING"/>
    <property type="match status" value="1"/>
</dbReference>
<feature type="region of interest" description="Disordered" evidence="10">
    <location>
        <begin position="150"/>
        <end position="306"/>
    </location>
</feature>
<dbReference type="PANTHER" id="PTHR10333">
    <property type="entry name" value="INHIBITOR OF GROWTH PROTEIN"/>
    <property type="match status" value="1"/>
</dbReference>
<keyword evidence="3 9" id="KW-0479">Metal-binding</keyword>
<keyword evidence="7 9" id="KW-0539">Nucleus</keyword>
<dbReference type="Gene3D" id="3.30.40.10">
    <property type="entry name" value="Zinc/RING finger domain, C3HC4 (zinc finger)"/>
    <property type="match status" value="1"/>
</dbReference>
<evidence type="ECO:0000256" key="1">
    <source>
        <dbReference type="ARBA" id="ARBA00004123"/>
    </source>
</evidence>
<gene>
    <name evidence="12" type="primary">PHO23</name>
    <name evidence="12" type="ORF">FIM1_5010</name>
</gene>
<dbReference type="InterPro" id="IPR019787">
    <property type="entry name" value="Znf_PHD-finger"/>
</dbReference>
<evidence type="ECO:0000256" key="2">
    <source>
        <dbReference type="ARBA" id="ARBA00010210"/>
    </source>
</evidence>
<dbReference type="InterPro" id="IPR011011">
    <property type="entry name" value="Znf_FYVE_PHD"/>
</dbReference>
<protein>
    <recommendedName>
        <fullName evidence="9">Chromatin modification-related protein</fullName>
    </recommendedName>
</protein>
<comment type="similarity">
    <text evidence="2 9">Belongs to the ING family.</text>
</comment>